<evidence type="ECO:0000256" key="2">
    <source>
        <dbReference type="SAM" id="MobiDB-lite"/>
    </source>
</evidence>
<sequence>MKSKLFLSFLASLLMLHVFAQTPTNNPKAAKILLSNGWSLTPAGRSLPLGDLPLNMALSHSNKLLAVTNNGQSTQKIQLIDPKSETILDEKPISESWYGLTFSRNGKKLYVSGGNDNMILIYPIIKQKLGTADTIKLGKKWPNKISPTGIAVNDKAKILYTVTKENNSLYVVDLKSKKVLNQIELGAEAYDCLLSPDKKNLYISLWGADEVAVFDTQSKKITSKIKVENNPNELCLNKKGTVLFVANSGDNSVSVINTAKKKVIEVISASITPTKLTGSTTNGLALSSDEKTLFIANADNNCLAVFDVENPGKSFSKGFIPTGWYPTNVKSFGNKIFVSNGKGFTSLPNPNGPKPISKSDDSGYQKSPSVKKNEQYIGSLFKGTLSIIDIPKEAQLEKYSKQVFANVPNRKPLQTINSIKDNPIPYKLGDKSPIKHVFYIIKENRTYDQILGDVKKGNGQDSLCLFPEKVTPNIHALANEFVLLDNFYVDAEVSADGHNWSTAAYANDYVEKSWPISYGGRGGTYDFEGSRKIAYPRDGFIWDYCKRAGLTYRTYGEFTDGKTANIPSLENNFCPGYAGFDMKVKDITRYQVWEKDFDELLAKNEVPQFSTLRFSSDHTSGQRLGSRTPTADVADNDLAVGLLVDHISHSSIWKESLIIVLEDDAQNGSDHVDAHRSPILVISPYTKRNQVISTMYSTSGALRTMELVLGLPPMSQYDEVALPFYECFTPEINLKPYNHIEANVDLDAVNVAVNSSSKKSASFNLAKEDSVPDLELNEVIWKSVKGENSVMPAPRRSAFVKMEKKKDDD</sequence>
<accession>A0A1H5XQR2</accession>
<name>A0A1H5XQR2_9FLAO</name>
<evidence type="ECO:0000313" key="5">
    <source>
        <dbReference type="Proteomes" id="UP000236738"/>
    </source>
</evidence>
<evidence type="ECO:0000256" key="1">
    <source>
        <dbReference type="ARBA" id="ARBA00022801"/>
    </source>
</evidence>
<dbReference type="Proteomes" id="UP000236738">
    <property type="component" value="Unassembled WGS sequence"/>
</dbReference>
<dbReference type="InterPro" id="IPR011048">
    <property type="entry name" value="Haem_d1_sf"/>
</dbReference>
<dbReference type="InterPro" id="IPR019405">
    <property type="entry name" value="Lactonase_7-beta_prop"/>
</dbReference>
<dbReference type="Gene3D" id="3.40.720.10">
    <property type="entry name" value="Alkaline Phosphatase, subunit A"/>
    <property type="match status" value="1"/>
</dbReference>
<keyword evidence="5" id="KW-1185">Reference proteome</keyword>
<dbReference type="EMBL" id="FNUS01000003">
    <property type="protein sequence ID" value="SEG13767.1"/>
    <property type="molecule type" value="Genomic_DNA"/>
</dbReference>
<dbReference type="PANTHER" id="PTHR47197:SF3">
    <property type="entry name" value="DIHYDRO-HEME D1 DEHYDROGENASE"/>
    <property type="match status" value="1"/>
</dbReference>
<protein>
    <submittedName>
        <fullName evidence="4">40-residue YVTN family beta-propeller repeat-containing protein</fullName>
    </submittedName>
</protein>
<dbReference type="InterPro" id="IPR011964">
    <property type="entry name" value="YVTN_b-propeller_repeat"/>
</dbReference>
<dbReference type="OrthoDB" id="9803927at2"/>
<dbReference type="RefSeq" id="WP_103913493.1">
    <property type="nucleotide sequence ID" value="NZ_FNUS01000003.1"/>
</dbReference>
<dbReference type="GO" id="GO:0016788">
    <property type="term" value="F:hydrolase activity, acting on ester bonds"/>
    <property type="evidence" value="ECO:0007669"/>
    <property type="project" value="InterPro"/>
</dbReference>
<dbReference type="InterPro" id="IPR051200">
    <property type="entry name" value="Host-pathogen_enzymatic-act"/>
</dbReference>
<dbReference type="InterPro" id="IPR007312">
    <property type="entry name" value="Phosphoesterase"/>
</dbReference>
<reference evidence="5" key="1">
    <citation type="submission" date="2016-10" db="EMBL/GenBank/DDBJ databases">
        <authorList>
            <person name="Varghese N."/>
            <person name="Submissions S."/>
        </authorList>
    </citation>
    <scope>NUCLEOTIDE SEQUENCE [LARGE SCALE GENOMIC DNA]</scope>
    <source>
        <strain evidence="5">DSM 21580</strain>
    </source>
</reference>
<dbReference type="Pfam" id="PF10282">
    <property type="entry name" value="Lactonase"/>
    <property type="match status" value="1"/>
</dbReference>
<dbReference type="InterPro" id="IPR015943">
    <property type="entry name" value="WD40/YVTN_repeat-like_dom_sf"/>
</dbReference>
<dbReference type="PANTHER" id="PTHR47197">
    <property type="entry name" value="PROTEIN NIRF"/>
    <property type="match status" value="1"/>
</dbReference>
<dbReference type="AlphaFoldDB" id="A0A1H5XQR2"/>
<dbReference type="InterPro" id="IPR017850">
    <property type="entry name" value="Alkaline_phosphatase_core_sf"/>
</dbReference>
<dbReference type="Pfam" id="PF04185">
    <property type="entry name" value="Phosphoesterase"/>
    <property type="match status" value="1"/>
</dbReference>
<feature type="chain" id="PRO_5009289743" evidence="3">
    <location>
        <begin position="21"/>
        <end position="809"/>
    </location>
</feature>
<gene>
    <name evidence="4" type="ORF">SAMN05421847_1510</name>
</gene>
<dbReference type="NCBIfam" id="TIGR02276">
    <property type="entry name" value="beta_rpt_yvtn"/>
    <property type="match status" value="1"/>
</dbReference>
<feature type="region of interest" description="Disordered" evidence="2">
    <location>
        <begin position="344"/>
        <end position="369"/>
    </location>
</feature>
<feature type="signal peptide" evidence="3">
    <location>
        <begin position="1"/>
        <end position="20"/>
    </location>
</feature>
<proteinExistence type="predicted"/>
<evidence type="ECO:0000313" key="4">
    <source>
        <dbReference type="EMBL" id="SEG13767.1"/>
    </source>
</evidence>
<dbReference type="SUPFAM" id="SSF53649">
    <property type="entry name" value="Alkaline phosphatase-like"/>
    <property type="match status" value="1"/>
</dbReference>
<dbReference type="Gene3D" id="2.130.10.10">
    <property type="entry name" value="YVTN repeat-like/Quinoprotein amine dehydrogenase"/>
    <property type="match status" value="2"/>
</dbReference>
<keyword evidence="1" id="KW-0378">Hydrolase</keyword>
<evidence type="ECO:0000256" key="3">
    <source>
        <dbReference type="SAM" id="SignalP"/>
    </source>
</evidence>
<keyword evidence="3" id="KW-0732">Signal</keyword>
<dbReference type="SUPFAM" id="SSF51004">
    <property type="entry name" value="C-terminal (heme d1) domain of cytochrome cd1-nitrite reductase"/>
    <property type="match status" value="1"/>
</dbReference>
<organism evidence="4 5">
    <name type="scientific">Halpernia humi</name>
    <dbReference type="NCBI Taxonomy" id="493375"/>
    <lineage>
        <taxon>Bacteria</taxon>
        <taxon>Pseudomonadati</taxon>
        <taxon>Bacteroidota</taxon>
        <taxon>Flavobacteriia</taxon>
        <taxon>Flavobacteriales</taxon>
        <taxon>Weeksellaceae</taxon>
        <taxon>Chryseobacterium group</taxon>
        <taxon>Halpernia</taxon>
    </lineage>
</organism>